<evidence type="ECO:0000256" key="3">
    <source>
        <dbReference type="ARBA" id="ARBA00022989"/>
    </source>
</evidence>
<dbReference type="Proteomes" id="UP000095283">
    <property type="component" value="Unplaced"/>
</dbReference>
<name>A0A1I7X722_HETBA</name>
<evidence type="ECO:0000259" key="9">
    <source>
        <dbReference type="PROSITE" id="PS50262"/>
    </source>
</evidence>
<dbReference type="InterPro" id="IPR017452">
    <property type="entry name" value="GPCR_Rhodpsn_7TM"/>
</dbReference>
<evidence type="ECO:0000256" key="8">
    <source>
        <dbReference type="SAM" id="Phobius"/>
    </source>
</evidence>
<feature type="transmembrane region" description="Helical" evidence="8">
    <location>
        <begin position="40"/>
        <end position="64"/>
    </location>
</feature>
<keyword evidence="10" id="KW-1185">Reference proteome</keyword>
<proteinExistence type="predicted"/>
<dbReference type="InterPro" id="IPR000276">
    <property type="entry name" value="GPCR_Rhodpsn"/>
</dbReference>
<evidence type="ECO:0000313" key="10">
    <source>
        <dbReference type="Proteomes" id="UP000095283"/>
    </source>
</evidence>
<evidence type="ECO:0000256" key="6">
    <source>
        <dbReference type="ARBA" id="ARBA00023170"/>
    </source>
</evidence>
<comment type="subcellular location">
    <subcellularLocation>
        <location evidence="1">Membrane</location>
        <topology evidence="1">Multi-pass membrane protein</topology>
    </subcellularLocation>
</comment>
<accession>A0A1I7X722</accession>
<feature type="transmembrane region" description="Helical" evidence="8">
    <location>
        <begin position="76"/>
        <end position="97"/>
    </location>
</feature>
<evidence type="ECO:0000256" key="2">
    <source>
        <dbReference type="ARBA" id="ARBA00022692"/>
    </source>
</evidence>
<dbReference type="PRINTS" id="PR00237">
    <property type="entry name" value="GPCRRHODOPSN"/>
</dbReference>
<feature type="domain" description="G-protein coupled receptors family 1 profile" evidence="9">
    <location>
        <begin position="1"/>
        <end position="133"/>
    </location>
</feature>
<evidence type="ECO:0000256" key="7">
    <source>
        <dbReference type="ARBA" id="ARBA00023224"/>
    </source>
</evidence>
<keyword evidence="2 8" id="KW-0812">Transmembrane</keyword>
<evidence type="ECO:0000313" key="11">
    <source>
        <dbReference type="WBParaSite" id="Hba_13279"/>
    </source>
</evidence>
<keyword evidence="4" id="KW-0297">G-protein coupled receptor</keyword>
<keyword evidence="6" id="KW-0675">Receptor</keyword>
<dbReference type="AlphaFoldDB" id="A0A1I7X722"/>
<keyword evidence="5 8" id="KW-0472">Membrane</keyword>
<dbReference type="GO" id="GO:0008188">
    <property type="term" value="F:neuropeptide receptor activity"/>
    <property type="evidence" value="ECO:0007669"/>
    <property type="project" value="TreeGrafter"/>
</dbReference>
<dbReference type="PROSITE" id="PS50262">
    <property type="entry name" value="G_PROTEIN_RECEP_F1_2"/>
    <property type="match status" value="1"/>
</dbReference>
<reference evidence="11" key="1">
    <citation type="submission" date="2016-11" db="UniProtKB">
        <authorList>
            <consortium name="WormBaseParasite"/>
        </authorList>
    </citation>
    <scope>IDENTIFICATION</scope>
</reference>
<dbReference type="Gene3D" id="1.20.1070.10">
    <property type="entry name" value="Rhodopsin 7-helix transmembrane proteins"/>
    <property type="match status" value="1"/>
</dbReference>
<organism evidence="10 11">
    <name type="scientific">Heterorhabditis bacteriophora</name>
    <name type="common">Entomopathogenic nematode worm</name>
    <dbReference type="NCBI Taxonomy" id="37862"/>
    <lineage>
        <taxon>Eukaryota</taxon>
        <taxon>Metazoa</taxon>
        <taxon>Ecdysozoa</taxon>
        <taxon>Nematoda</taxon>
        <taxon>Chromadorea</taxon>
        <taxon>Rhabditida</taxon>
        <taxon>Rhabditina</taxon>
        <taxon>Rhabditomorpha</taxon>
        <taxon>Strongyloidea</taxon>
        <taxon>Heterorhabditidae</taxon>
        <taxon>Heterorhabditis</taxon>
    </lineage>
</organism>
<keyword evidence="3 8" id="KW-1133">Transmembrane helix</keyword>
<protein>
    <submittedName>
        <fullName evidence="11">G_PROTEIN_RECEP_F1_2 domain-containing protein</fullName>
    </submittedName>
</protein>
<dbReference type="PANTHER" id="PTHR24238">
    <property type="entry name" value="G-PROTEIN COUPLED RECEPTOR"/>
    <property type="match status" value="1"/>
</dbReference>
<dbReference type="SUPFAM" id="SSF81321">
    <property type="entry name" value="Family A G protein-coupled receptor-like"/>
    <property type="match status" value="1"/>
</dbReference>
<dbReference type="GO" id="GO:0005886">
    <property type="term" value="C:plasma membrane"/>
    <property type="evidence" value="ECO:0007669"/>
    <property type="project" value="TreeGrafter"/>
</dbReference>
<dbReference type="WBParaSite" id="Hba_13279">
    <property type="protein sequence ID" value="Hba_13279"/>
    <property type="gene ID" value="Hba_13279"/>
</dbReference>
<dbReference type="PANTHER" id="PTHR24238:SF75">
    <property type="entry name" value="CHOLECYSTOKININ-LIKE RECEPTOR AT 17D1-RELATED"/>
    <property type="match status" value="1"/>
</dbReference>
<evidence type="ECO:0000256" key="5">
    <source>
        <dbReference type="ARBA" id="ARBA00023136"/>
    </source>
</evidence>
<sequence>MRGKLLFRTSTTHRRSESSVLDHSLRSTHNQKSAIAKQRVIKMLIVVVIIFFCCWTPSYIWWLLLMAGDSFEVREYILYLLYLFRKVSYVLSFLNVWDIIIIQSLQLSVWNSDLNTFITLLTYLSSCTNPITYCFLNKKFRNAIYATFGRKKVLRHHFQKVYFPVNVHSPQLPNNNEKHHINRSASSNCNRPHQVGSEWKMTRSISSTTSNPLNISTHYSLVRQNGISPSKSRGKESMI</sequence>
<keyword evidence="7" id="KW-0807">Transducer</keyword>
<evidence type="ECO:0000256" key="4">
    <source>
        <dbReference type="ARBA" id="ARBA00023040"/>
    </source>
</evidence>
<evidence type="ECO:0000256" key="1">
    <source>
        <dbReference type="ARBA" id="ARBA00004141"/>
    </source>
</evidence>